<name>A0A4Y5FEU3_9CAUD</name>
<gene>
    <name evidence="1" type="ORF">UCC3521_0073</name>
</gene>
<keyword evidence="2" id="KW-1185">Reference proteome</keyword>
<dbReference type="EMBL" id="MK504444">
    <property type="protein sequence ID" value="QBJ03611.1"/>
    <property type="molecule type" value="Genomic_DNA"/>
</dbReference>
<evidence type="ECO:0000313" key="1">
    <source>
        <dbReference type="EMBL" id="QBJ03611.1"/>
    </source>
</evidence>
<evidence type="ECO:0000313" key="2">
    <source>
        <dbReference type="Proteomes" id="UP000309991"/>
    </source>
</evidence>
<sequence length="192" mass="21889">MSDLVDASNDLNTDYYMLPASYLTFLKGTPIYNGSTLNIPSNELIRDYGSETGYNLAISDCSYTLYTSKLNQCFPDYDTDVSNKLITAIMNSTMAINNPATYKILQGICLEITSIMFCMNNDMSYFEYLSSQDVKRVRDNLSFVADWCSSIQEYRYLVRYLRRADIDLGFIENFVTVLFNQAKVQSDLSSSD</sequence>
<organism evidence="1 2">
    <name type="scientific">Lactobacillus phage 3-521</name>
    <dbReference type="NCBI Taxonomy" id="2510943"/>
    <lineage>
        <taxon>Viruses</taxon>
        <taxon>Duplodnaviria</taxon>
        <taxon>Heunggongvirae</taxon>
        <taxon>Uroviricota</taxon>
        <taxon>Caudoviricetes</taxon>
        <taxon>Herelleviridae</taxon>
        <taxon>Watanabevirus</taxon>
        <taxon>Watanabevirus wv3521</taxon>
    </lineage>
</organism>
<accession>A0A4Y5FEU3</accession>
<reference evidence="1 2" key="1">
    <citation type="submission" date="2019-02" db="EMBL/GenBank/DDBJ databases">
        <title>Isolation of virulent Lactobacillus brevis phages.</title>
        <authorList>
            <person name="Feyereisen M."/>
            <person name="Mahony J."/>
            <person name="O'Sullivan T."/>
            <person name="van Sinderen D."/>
        </authorList>
    </citation>
    <scope>NUCLEOTIDE SEQUENCE [LARGE SCALE GENOMIC DNA]</scope>
</reference>
<dbReference type="Proteomes" id="UP000309991">
    <property type="component" value="Segment"/>
</dbReference>
<protein>
    <submittedName>
        <fullName evidence="1">Membrane protein</fullName>
    </submittedName>
</protein>
<proteinExistence type="predicted"/>